<dbReference type="EMBL" id="JPWB01000005">
    <property type="protein sequence ID" value="RCK21556.1"/>
    <property type="molecule type" value="Genomic_DNA"/>
</dbReference>
<sequence>MCTDKTPDPIMALQTRLLGELPDDIAMARDAYHRLAGEAAGVMDAKEFSAHQAACKAALGHLESLIKLLRWACEGAGEVDDDAPDKSNVDQLIVEARRTLNRA</sequence>
<dbReference type="Proteomes" id="UP000253061">
    <property type="component" value="Unassembled WGS sequence"/>
</dbReference>
<dbReference type="RefSeq" id="WP_062955631.1">
    <property type="nucleotide sequence ID" value="NZ_JPWB01000005.1"/>
</dbReference>
<evidence type="ECO:0000313" key="2">
    <source>
        <dbReference type="Proteomes" id="UP000253061"/>
    </source>
</evidence>
<comment type="caution">
    <text evidence="1">The sequence shown here is derived from an EMBL/GenBank/DDBJ whole genome shotgun (WGS) entry which is preliminary data.</text>
</comment>
<gene>
    <name evidence="1" type="ORF">TH6_13230</name>
</gene>
<evidence type="ECO:0000313" key="1">
    <source>
        <dbReference type="EMBL" id="RCK21556.1"/>
    </source>
</evidence>
<accession>A0A367V8K6</accession>
<organism evidence="1 2">
    <name type="scientific">Thalassospira profundimaris</name>
    <dbReference type="NCBI Taxonomy" id="502049"/>
    <lineage>
        <taxon>Bacteria</taxon>
        <taxon>Pseudomonadati</taxon>
        <taxon>Pseudomonadota</taxon>
        <taxon>Alphaproteobacteria</taxon>
        <taxon>Rhodospirillales</taxon>
        <taxon>Thalassospiraceae</taxon>
        <taxon>Thalassospira</taxon>
    </lineage>
</organism>
<proteinExistence type="predicted"/>
<dbReference type="AlphaFoldDB" id="A0A367V8K6"/>
<reference evidence="1 2" key="1">
    <citation type="submission" date="2014-07" db="EMBL/GenBank/DDBJ databases">
        <title>Draft genome sequence of Thalassospira profundimaris R8-17.</title>
        <authorList>
            <person name="Lai Q."/>
            <person name="Shao Z."/>
        </authorList>
    </citation>
    <scope>NUCLEOTIDE SEQUENCE [LARGE SCALE GENOMIC DNA]</scope>
    <source>
        <strain evidence="1 2">R8-17</strain>
    </source>
</reference>
<name>A0A367V8K6_9PROT</name>
<protein>
    <submittedName>
        <fullName evidence="1">Uncharacterized protein</fullName>
    </submittedName>
</protein>